<feature type="binding site" evidence="13">
    <location>
        <position position="351"/>
    </location>
    <ligand>
        <name>Cu(2+)</name>
        <dbReference type="ChEBI" id="CHEBI:29036"/>
        <label>1</label>
        <note>catalytic</note>
    </ligand>
</feature>
<evidence type="ECO:0000256" key="5">
    <source>
        <dbReference type="ARBA" id="ARBA00022723"/>
    </source>
</evidence>
<dbReference type="Gene3D" id="2.60.120.230">
    <property type="match status" value="1"/>
</dbReference>
<evidence type="ECO:0000256" key="8">
    <source>
        <dbReference type="ARBA" id="ARBA00023008"/>
    </source>
</evidence>
<dbReference type="WBParaSite" id="ACRNAN_Path_643.g2403.t1">
    <property type="protein sequence ID" value="ACRNAN_Path_643.g2403.t1"/>
    <property type="gene ID" value="ACRNAN_Path_643.g2403"/>
</dbReference>
<evidence type="ECO:0000256" key="7">
    <source>
        <dbReference type="ARBA" id="ARBA00023002"/>
    </source>
</evidence>
<evidence type="ECO:0000256" key="14">
    <source>
        <dbReference type="PIRSR" id="PIRSR600720-3"/>
    </source>
</evidence>
<dbReference type="Proteomes" id="UP000887540">
    <property type="component" value="Unplaced"/>
</dbReference>
<protein>
    <recommendedName>
        <fullName evidence="3">peptidylglycine monooxygenase</fullName>
        <ecNumber evidence="3">1.14.17.3</ecNumber>
    </recommendedName>
</protein>
<name>A0A914CAV8_9BILA</name>
<evidence type="ECO:0000256" key="6">
    <source>
        <dbReference type="ARBA" id="ARBA00022729"/>
    </source>
</evidence>
<evidence type="ECO:0000313" key="18">
    <source>
        <dbReference type="Proteomes" id="UP000887540"/>
    </source>
</evidence>
<dbReference type="InterPro" id="IPR036939">
    <property type="entry name" value="Cu2_ascorb_mOase_N_sf"/>
</dbReference>
<keyword evidence="8 13" id="KW-0186">Copper</keyword>
<keyword evidence="6" id="KW-0732">Signal</keyword>
<feature type="disulfide bond" evidence="14">
    <location>
        <begin position="249"/>
        <end position="294"/>
    </location>
</feature>
<dbReference type="SUPFAM" id="SSF49742">
    <property type="entry name" value="PHM/PNGase F"/>
    <property type="match status" value="2"/>
</dbReference>
<dbReference type="GO" id="GO:0016020">
    <property type="term" value="C:membrane"/>
    <property type="evidence" value="ECO:0007669"/>
    <property type="project" value="InterPro"/>
</dbReference>
<evidence type="ECO:0000256" key="1">
    <source>
        <dbReference type="ARBA" id="ARBA00004613"/>
    </source>
</evidence>
<keyword evidence="10 14" id="KW-1015">Disulfide bond</keyword>
<evidence type="ECO:0000256" key="13">
    <source>
        <dbReference type="PIRSR" id="PIRSR600720-2"/>
    </source>
</evidence>
<dbReference type="EC" id="1.14.17.3" evidence="3"/>
<feature type="binding site" evidence="13">
    <location>
        <position position="418"/>
    </location>
    <ligand>
        <name>Cu(2+)</name>
        <dbReference type="ChEBI" id="CHEBI:29036"/>
        <label>1</label>
        <note>catalytic</note>
    </ligand>
</feature>
<organism evidence="18 19">
    <name type="scientific">Acrobeloides nanus</name>
    <dbReference type="NCBI Taxonomy" id="290746"/>
    <lineage>
        <taxon>Eukaryota</taxon>
        <taxon>Metazoa</taxon>
        <taxon>Ecdysozoa</taxon>
        <taxon>Nematoda</taxon>
        <taxon>Chromadorea</taxon>
        <taxon>Rhabditida</taxon>
        <taxon>Tylenchina</taxon>
        <taxon>Cephalobomorpha</taxon>
        <taxon>Cephaloboidea</taxon>
        <taxon>Cephalobidae</taxon>
        <taxon>Acrobeloides</taxon>
    </lineage>
</organism>
<dbReference type="InterPro" id="IPR014783">
    <property type="entry name" value="Cu2_ascorb_mOase_CS-2"/>
</dbReference>
<comment type="subcellular location">
    <subcellularLocation>
        <location evidence="1">Secreted</location>
    </subcellularLocation>
</comment>
<feature type="binding site" evidence="13">
    <location>
        <position position="276"/>
    </location>
    <ligand>
        <name>Cu(2+)</name>
        <dbReference type="ChEBI" id="CHEBI:29036"/>
        <label>1</label>
        <note>catalytic</note>
    </ligand>
</feature>
<evidence type="ECO:0000256" key="10">
    <source>
        <dbReference type="ARBA" id="ARBA00023157"/>
    </source>
</evidence>
<feature type="disulfide bond" evidence="14">
    <location>
        <begin position="400"/>
        <end position="514"/>
    </location>
</feature>
<evidence type="ECO:0000256" key="11">
    <source>
        <dbReference type="ARBA" id="ARBA00023180"/>
    </source>
</evidence>
<proteinExistence type="inferred from homology"/>
<dbReference type="InterPro" id="IPR000720">
    <property type="entry name" value="PHM/PAL"/>
</dbReference>
<evidence type="ECO:0000256" key="15">
    <source>
        <dbReference type="SAM" id="MobiDB-lite"/>
    </source>
</evidence>
<comment type="catalytic activity">
    <reaction evidence="12">
        <text>a [peptide]-C-terminal glycine + 2 L-ascorbate + O2 = a [peptide]-C-terminal (2S)-2-hydroxyglycine + 2 monodehydro-L-ascorbate radical + H2O</text>
        <dbReference type="Rhea" id="RHEA:21452"/>
        <dbReference type="Rhea" id="RHEA-COMP:13486"/>
        <dbReference type="Rhea" id="RHEA-COMP:15321"/>
        <dbReference type="ChEBI" id="CHEBI:15377"/>
        <dbReference type="ChEBI" id="CHEBI:15379"/>
        <dbReference type="ChEBI" id="CHEBI:38290"/>
        <dbReference type="ChEBI" id="CHEBI:59513"/>
        <dbReference type="ChEBI" id="CHEBI:137000"/>
        <dbReference type="ChEBI" id="CHEBI:142768"/>
        <dbReference type="EC" id="1.14.17.3"/>
    </reaction>
</comment>
<dbReference type="InterPro" id="IPR000323">
    <property type="entry name" value="Cu2_ascorb_mOase_N"/>
</dbReference>
<keyword evidence="5 13" id="KW-0479">Metal-binding</keyword>
<dbReference type="PRINTS" id="PR00790">
    <property type="entry name" value="PAMONOXGNASE"/>
</dbReference>
<keyword evidence="4" id="KW-0964">Secreted</keyword>
<comment type="cofactor">
    <cofactor evidence="13">
        <name>Cu(2+)</name>
        <dbReference type="ChEBI" id="CHEBI:29036"/>
    </cofactor>
    <text evidence="13">Binds 2 Cu(2+) ions per subunit.</text>
</comment>
<dbReference type="PROSITE" id="PS00085">
    <property type="entry name" value="CU2_MONOOXYGENASE_2"/>
    <property type="match status" value="1"/>
</dbReference>
<dbReference type="Pfam" id="PF01082">
    <property type="entry name" value="Cu2_monooxygen"/>
    <property type="match status" value="1"/>
</dbReference>
<keyword evidence="11" id="KW-0325">Glycoprotein</keyword>
<evidence type="ECO:0000259" key="17">
    <source>
        <dbReference type="Pfam" id="PF03712"/>
    </source>
</evidence>
<feature type="binding site" evidence="13">
    <location>
        <position position="494"/>
    </location>
    <ligand>
        <name>Cu(2+)</name>
        <dbReference type="ChEBI" id="CHEBI:29036"/>
        <label>1</label>
        <note>catalytic</note>
    </ligand>
</feature>
<evidence type="ECO:0000256" key="3">
    <source>
        <dbReference type="ARBA" id="ARBA00012689"/>
    </source>
</evidence>
<keyword evidence="9" id="KW-0503">Monooxygenase</keyword>
<feature type="region of interest" description="Disordered" evidence="15">
    <location>
        <begin position="64"/>
        <end position="83"/>
    </location>
</feature>
<dbReference type="PANTHER" id="PTHR10680:SF14">
    <property type="entry name" value="PEPTIDYL-GLYCINE ALPHA-AMIDATING MONOOXYGENASE"/>
    <property type="match status" value="1"/>
</dbReference>
<dbReference type="GO" id="GO:0005576">
    <property type="term" value="C:extracellular region"/>
    <property type="evidence" value="ECO:0007669"/>
    <property type="project" value="UniProtKB-SubCell"/>
</dbReference>
<dbReference type="Pfam" id="PF03712">
    <property type="entry name" value="Cu2_monoox_C"/>
    <property type="match status" value="1"/>
</dbReference>
<dbReference type="InterPro" id="IPR014784">
    <property type="entry name" value="Cu2_ascorb_mOase-like_C"/>
</dbReference>
<dbReference type="Gene3D" id="1.20.58.90">
    <property type="match status" value="1"/>
</dbReference>
<evidence type="ECO:0000259" key="16">
    <source>
        <dbReference type="Pfam" id="PF01082"/>
    </source>
</evidence>
<dbReference type="GO" id="GO:0006518">
    <property type="term" value="P:peptide metabolic process"/>
    <property type="evidence" value="ECO:0007669"/>
    <property type="project" value="InterPro"/>
</dbReference>
<dbReference type="AlphaFoldDB" id="A0A914CAV8"/>
<accession>A0A914CAV8</accession>
<evidence type="ECO:0000313" key="19">
    <source>
        <dbReference type="WBParaSite" id="ACRNAN_Path_643.g2403.t1"/>
    </source>
</evidence>
<sequence>MPETSTAIQEEILKQENLLEHLHNTVLAMRNEKRDVKAKEQEIWDVQTGITMLKRKLKTVSVEPTSGDVPDSLVTNESEEKPNDVVPGPFLEKQLFAIQSALKEEIAEEQRKIMTLYSQLQDMNVDFKLELSSGSQNVAALAEECLEQEKIRDNLCEEIIRLRDECGQLRAILEQETMARNTSNDTKAVLNKIMKMGQLSFLAVLLFVFFDNGVFSKIVGMTEVEVEDVETTEIRMPGVSVEHNETYLCTSYPLNMLETNYIVGFDPIADMHEVHHILLFGCEEPGSEDPVWDCGEMSIAGTQYRRAPTCATQPQILYAWGKGAPKLELPKGVGFPVGGETQSRFVVLQVHYMHKTDKEDTSGVRVVSTPIPQPRTASTLLIVTGGTIKPKTTEDFEAACVIDEPVEMHPFAFRVHTHSHGTEVSGWLVREDPTTGRDDWSLIGSRDPQLPQMFGPVKNASVVIAPGDIVAARCTIKNNEDRQITIGPTGKDEMCNFYLMYFVEGDRILRDNTCFSPGAPEYHWSSEAGLNHVPHH</sequence>
<feature type="binding site" evidence="13">
    <location>
        <position position="416"/>
    </location>
    <ligand>
        <name>Cu(2+)</name>
        <dbReference type="ChEBI" id="CHEBI:29036"/>
        <label>1</label>
        <note>catalytic</note>
    </ligand>
</feature>
<dbReference type="FunFam" id="2.60.120.310:FF:000005">
    <property type="entry name" value="Peptidylglycine alpha-hydroxylating monooxygenase"/>
    <property type="match status" value="1"/>
</dbReference>
<dbReference type="PANTHER" id="PTHR10680">
    <property type="entry name" value="PEPTIDYL-GLYCINE ALPHA-AMIDATING MONOOXYGENASE"/>
    <property type="match status" value="1"/>
</dbReference>
<evidence type="ECO:0000256" key="4">
    <source>
        <dbReference type="ARBA" id="ARBA00022525"/>
    </source>
</evidence>
<feature type="binding site" evidence="13">
    <location>
        <position position="275"/>
    </location>
    <ligand>
        <name>Cu(2+)</name>
        <dbReference type="ChEBI" id="CHEBI:29036"/>
        <label>1</label>
        <note>catalytic</note>
    </ligand>
</feature>
<dbReference type="GO" id="GO:0004504">
    <property type="term" value="F:peptidylglycine monooxygenase activity"/>
    <property type="evidence" value="ECO:0007669"/>
    <property type="project" value="UniProtKB-EC"/>
</dbReference>
<dbReference type="GO" id="GO:0005507">
    <property type="term" value="F:copper ion binding"/>
    <property type="evidence" value="ECO:0007669"/>
    <property type="project" value="InterPro"/>
</dbReference>
<evidence type="ECO:0000256" key="9">
    <source>
        <dbReference type="ARBA" id="ARBA00023033"/>
    </source>
</evidence>
<feature type="disulfide bond" evidence="14">
    <location>
        <begin position="474"/>
        <end position="495"/>
    </location>
</feature>
<feature type="domain" description="Copper type II ascorbate-dependent monooxygenase N-terminal" evidence="16">
    <location>
        <begin position="233"/>
        <end position="358"/>
    </location>
</feature>
<reference evidence="19" key="1">
    <citation type="submission" date="2022-11" db="UniProtKB">
        <authorList>
            <consortium name="WormBaseParasite"/>
        </authorList>
    </citation>
    <scope>IDENTIFICATION</scope>
</reference>
<comment type="similarity">
    <text evidence="2">Belongs to the copper type II ascorbate-dependent monooxygenase family.</text>
</comment>
<evidence type="ECO:0000256" key="12">
    <source>
        <dbReference type="ARBA" id="ARBA00048431"/>
    </source>
</evidence>
<dbReference type="Gene3D" id="2.60.120.310">
    <property type="entry name" value="Copper type II, ascorbate-dependent monooxygenase, N-terminal domain"/>
    <property type="match status" value="1"/>
</dbReference>
<dbReference type="InterPro" id="IPR008977">
    <property type="entry name" value="PHM/PNGase_F_dom_sf"/>
</dbReference>
<keyword evidence="7" id="KW-0560">Oxidoreductase</keyword>
<dbReference type="InterPro" id="IPR024548">
    <property type="entry name" value="Cu2_monoox_C"/>
</dbReference>
<feature type="disulfide bond" evidence="14">
    <location>
        <begin position="282"/>
        <end position="310"/>
    </location>
</feature>
<feature type="domain" description="Copper type II ascorbate-dependent monooxygenase C-terminal" evidence="17">
    <location>
        <begin position="377"/>
        <end position="526"/>
    </location>
</feature>
<keyword evidence="18" id="KW-1185">Reference proteome</keyword>
<evidence type="ECO:0000256" key="2">
    <source>
        <dbReference type="ARBA" id="ARBA00010676"/>
    </source>
</evidence>